<evidence type="ECO:0000256" key="2">
    <source>
        <dbReference type="SAM" id="SignalP"/>
    </source>
</evidence>
<keyword evidence="2" id="KW-0732">Signal</keyword>
<keyword evidence="5" id="KW-1185">Reference proteome</keyword>
<dbReference type="SMART" id="SM00028">
    <property type="entry name" value="TPR"/>
    <property type="match status" value="3"/>
</dbReference>
<feature type="signal peptide" evidence="2">
    <location>
        <begin position="1"/>
        <end position="24"/>
    </location>
</feature>
<dbReference type="SUPFAM" id="SSF54001">
    <property type="entry name" value="Cysteine proteinases"/>
    <property type="match status" value="1"/>
</dbReference>
<evidence type="ECO:0000259" key="3">
    <source>
        <dbReference type="Pfam" id="PF01841"/>
    </source>
</evidence>
<proteinExistence type="predicted"/>
<dbReference type="InterPro" id="IPR019734">
    <property type="entry name" value="TPR_rpt"/>
</dbReference>
<protein>
    <submittedName>
        <fullName evidence="4">Transglutaminase domain-containing protein</fullName>
    </submittedName>
</protein>
<feature type="chain" id="PRO_5047536641" evidence="2">
    <location>
        <begin position="25"/>
        <end position="361"/>
    </location>
</feature>
<dbReference type="Gene3D" id="3.10.620.30">
    <property type="match status" value="1"/>
</dbReference>
<dbReference type="SUPFAM" id="SSF48452">
    <property type="entry name" value="TPR-like"/>
    <property type="match status" value="1"/>
</dbReference>
<dbReference type="RefSeq" id="WP_350400817.1">
    <property type="nucleotide sequence ID" value="NZ_JBELOE010000080.1"/>
</dbReference>
<feature type="repeat" description="TPR" evidence="1">
    <location>
        <begin position="229"/>
        <end position="262"/>
    </location>
</feature>
<organism evidence="4 5">
    <name type="scientific">Catenovulum sediminis</name>
    <dbReference type="NCBI Taxonomy" id="1740262"/>
    <lineage>
        <taxon>Bacteria</taxon>
        <taxon>Pseudomonadati</taxon>
        <taxon>Pseudomonadota</taxon>
        <taxon>Gammaproteobacteria</taxon>
        <taxon>Alteromonadales</taxon>
        <taxon>Alteromonadaceae</taxon>
        <taxon>Catenovulum</taxon>
    </lineage>
</organism>
<dbReference type="EMBL" id="JBELOE010000080">
    <property type="protein sequence ID" value="MER2491104.1"/>
    <property type="molecule type" value="Genomic_DNA"/>
</dbReference>
<dbReference type="InterPro" id="IPR011990">
    <property type="entry name" value="TPR-like_helical_dom_sf"/>
</dbReference>
<dbReference type="PROSITE" id="PS50005">
    <property type="entry name" value="TPR"/>
    <property type="match status" value="2"/>
</dbReference>
<keyword evidence="1" id="KW-0802">TPR repeat</keyword>
<dbReference type="InterPro" id="IPR038765">
    <property type="entry name" value="Papain-like_cys_pep_sf"/>
</dbReference>
<gene>
    <name evidence="4" type="ORF">ABS311_04330</name>
</gene>
<evidence type="ECO:0000313" key="5">
    <source>
        <dbReference type="Proteomes" id="UP001467690"/>
    </source>
</evidence>
<dbReference type="Pfam" id="PF01841">
    <property type="entry name" value="Transglut_core"/>
    <property type="match status" value="1"/>
</dbReference>
<dbReference type="Gene3D" id="1.25.40.10">
    <property type="entry name" value="Tetratricopeptide repeat domain"/>
    <property type="match status" value="1"/>
</dbReference>
<evidence type="ECO:0000313" key="4">
    <source>
        <dbReference type="EMBL" id="MER2491104.1"/>
    </source>
</evidence>
<comment type="caution">
    <text evidence="4">The sequence shown here is derived from an EMBL/GenBank/DDBJ whole genome shotgun (WGS) entry which is preliminary data.</text>
</comment>
<feature type="domain" description="Transglutaminase-like" evidence="3">
    <location>
        <begin position="75"/>
        <end position="139"/>
    </location>
</feature>
<name>A0ABV1RDU6_9ALTE</name>
<dbReference type="InterPro" id="IPR002931">
    <property type="entry name" value="Transglutaminase-like"/>
</dbReference>
<accession>A0ABV1RDU6</accession>
<sequence length="361" mass="41421">MYNLFLFCVIVSSTLLLNACSNTARLNELAALKPSIPPDITELPGQLTLTEKYQFLEVTPAMERFISSLKLRSKSKQEQIDTLYRVMFYQKGYIIDYEMFETASAGETFEMKRGNCMSLTALMVALGRELGMNARFQEAKSKPVWHSENGVFTQLSHVNTRMYRDKNLSIVVDFYDKSLYNKNHGELLSDDVAEAFYYNNLASEALIKENYRQAYHYYYKALDIAPNLSFVWSNLGALLSRNNLYPLAEQSYLYAIELDPSKKNVLLNLRGLYIKTNRPQLARSLDKTIDRLYGDNPHYLKSIAEKALLVGDIATAVEYIHKANAILPGLIDPQKITLTKGDKKIEYEITQNKLKEIYIKQ</sequence>
<reference evidence="4 5" key="1">
    <citation type="submission" date="2024-06" db="EMBL/GenBank/DDBJ databases">
        <authorList>
            <person name="Chen R.Y."/>
        </authorList>
    </citation>
    <scope>NUCLEOTIDE SEQUENCE [LARGE SCALE GENOMIC DNA]</scope>
    <source>
        <strain evidence="4 5">D2</strain>
    </source>
</reference>
<evidence type="ECO:0000256" key="1">
    <source>
        <dbReference type="PROSITE-ProRule" id="PRU00339"/>
    </source>
</evidence>
<dbReference type="Proteomes" id="UP001467690">
    <property type="component" value="Unassembled WGS sequence"/>
</dbReference>
<feature type="repeat" description="TPR" evidence="1">
    <location>
        <begin position="195"/>
        <end position="228"/>
    </location>
</feature>